<organism evidence="8 9">
    <name type="scientific">Plectus sambesii</name>
    <dbReference type="NCBI Taxonomy" id="2011161"/>
    <lineage>
        <taxon>Eukaryota</taxon>
        <taxon>Metazoa</taxon>
        <taxon>Ecdysozoa</taxon>
        <taxon>Nematoda</taxon>
        <taxon>Chromadorea</taxon>
        <taxon>Plectida</taxon>
        <taxon>Plectina</taxon>
        <taxon>Plectoidea</taxon>
        <taxon>Plectidae</taxon>
        <taxon>Plectus</taxon>
    </lineage>
</organism>
<feature type="transmembrane region" description="Helical" evidence="6">
    <location>
        <begin position="62"/>
        <end position="81"/>
    </location>
</feature>
<evidence type="ECO:0000256" key="1">
    <source>
        <dbReference type="ARBA" id="ARBA00004141"/>
    </source>
</evidence>
<comment type="subcellular location">
    <subcellularLocation>
        <location evidence="1">Membrane</location>
        <topology evidence="1">Multi-pass membrane protein</topology>
    </subcellularLocation>
</comment>
<dbReference type="PANTHER" id="PTHR13439">
    <property type="entry name" value="CT120 PROTEIN"/>
    <property type="match status" value="1"/>
</dbReference>
<sequence>MDDPLATRPALDSAHHYFPWVLLKILFYAFTYRAIHYFLVLRQSREKNYGQNDADGRKSWRIANETTSIIHSIVSGSWALSSLIKYPRMWTDMIEWYDDSTYSLVLMYVGYLLNDIVDMLINERSSRVSELLIHHVTAFAAFGCSVYTKRFVALCACALLMEVNSVFLHARSVMNMRAYDKTSPVYKAVVCANIITFVIFRLGATAYMSLWVWRVRNIVETLYVTVGLFGSITLTIMNAFLFYRLLRTDYLIFRKPTTCTE</sequence>
<keyword evidence="3 6" id="KW-1133">Transmembrane helix</keyword>
<dbReference type="GO" id="GO:0097035">
    <property type="term" value="P:regulation of membrane lipid distribution"/>
    <property type="evidence" value="ECO:0007669"/>
    <property type="project" value="TreeGrafter"/>
</dbReference>
<dbReference type="AlphaFoldDB" id="A0A914URG0"/>
<dbReference type="SMART" id="SM00724">
    <property type="entry name" value="TLC"/>
    <property type="match status" value="1"/>
</dbReference>
<evidence type="ECO:0000256" key="4">
    <source>
        <dbReference type="ARBA" id="ARBA00023136"/>
    </source>
</evidence>
<dbReference type="GO" id="GO:0071709">
    <property type="term" value="P:membrane assembly"/>
    <property type="evidence" value="ECO:0007669"/>
    <property type="project" value="TreeGrafter"/>
</dbReference>
<evidence type="ECO:0000313" key="9">
    <source>
        <dbReference type="WBParaSite" id="PSAMB.scaffold117size76755.g2263.t1"/>
    </source>
</evidence>
<dbReference type="InterPro" id="IPR050846">
    <property type="entry name" value="TLCD"/>
</dbReference>
<proteinExistence type="predicted"/>
<feature type="transmembrane region" description="Helical" evidence="6">
    <location>
        <begin position="189"/>
        <end position="210"/>
    </location>
</feature>
<dbReference type="InterPro" id="IPR006634">
    <property type="entry name" value="TLC-dom"/>
</dbReference>
<dbReference type="PANTHER" id="PTHR13439:SF4">
    <property type="entry name" value="TLC DOMAIN-CONTAINING PROTEIN"/>
    <property type="match status" value="1"/>
</dbReference>
<evidence type="ECO:0000256" key="5">
    <source>
        <dbReference type="PROSITE-ProRule" id="PRU00205"/>
    </source>
</evidence>
<evidence type="ECO:0000256" key="6">
    <source>
        <dbReference type="SAM" id="Phobius"/>
    </source>
</evidence>
<dbReference type="Proteomes" id="UP000887566">
    <property type="component" value="Unplaced"/>
</dbReference>
<name>A0A914URG0_9BILA</name>
<feature type="transmembrane region" description="Helical" evidence="6">
    <location>
        <begin position="222"/>
        <end position="246"/>
    </location>
</feature>
<keyword evidence="4 5" id="KW-0472">Membrane</keyword>
<evidence type="ECO:0000256" key="2">
    <source>
        <dbReference type="ARBA" id="ARBA00022692"/>
    </source>
</evidence>
<keyword evidence="2 5" id="KW-0812">Transmembrane</keyword>
<reference evidence="9" key="1">
    <citation type="submission" date="2022-11" db="UniProtKB">
        <authorList>
            <consortium name="WormBaseParasite"/>
        </authorList>
    </citation>
    <scope>IDENTIFICATION</scope>
</reference>
<feature type="transmembrane region" description="Helical" evidence="6">
    <location>
        <begin position="151"/>
        <end position="168"/>
    </location>
</feature>
<dbReference type="Pfam" id="PF03798">
    <property type="entry name" value="TRAM_LAG1_CLN8"/>
    <property type="match status" value="1"/>
</dbReference>
<dbReference type="GO" id="GO:0005886">
    <property type="term" value="C:plasma membrane"/>
    <property type="evidence" value="ECO:0007669"/>
    <property type="project" value="TreeGrafter"/>
</dbReference>
<protein>
    <submittedName>
        <fullName evidence="9">TLC domain-containing protein</fullName>
    </submittedName>
</protein>
<dbReference type="GO" id="GO:0055091">
    <property type="term" value="P:phospholipid homeostasis"/>
    <property type="evidence" value="ECO:0007669"/>
    <property type="project" value="TreeGrafter"/>
</dbReference>
<evidence type="ECO:0000256" key="3">
    <source>
        <dbReference type="ARBA" id="ARBA00022989"/>
    </source>
</evidence>
<evidence type="ECO:0000259" key="7">
    <source>
        <dbReference type="PROSITE" id="PS50922"/>
    </source>
</evidence>
<dbReference type="PROSITE" id="PS50922">
    <property type="entry name" value="TLC"/>
    <property type="match status" value="1"/>
</dbReference>
<feature type="transmembrane region" description="Helical" evidence="6">
    <location>
        <begin position="20"/>
        <end position="41"/>
    </location>
</feature>
<feature type="domain" description="TLC" evidence="7">
    <location>
        <begin position="57"/>
        <end position="254"/>
    </location>
</feature>
<dbReference type="GO" id="GO:0007009">
    <property type="term" value="P:plasma membrane organization"/>
    <property type="evidence" value="ECO:0007669"/>
    <property type="project" value="TreeGrafter"/>
</dbReference>
<dbReference type="WBParaSite" id="PSAMB.scaffold117size76755.g2263.t1">
    <property type="protein sequence ID" value="PSAMB.scaffold117size76755.g2263.t1"/>
    <property type="gene ID" value="PSAMB.scaffold117size76755.g2263"/>
</dbReference>
<keyword evidence="8" id="KW-1185">Reference proteome</keyword>
<evidence type="ECO:0000313" key="8">
    <source>
        <dbReference type="Proteomes" id="UP000887566"/>
    </source>
</evidence>
<accession>A0A914URG0</accession>